<dbReference type="InterPro" id="IPR011016">
    <property type="entry name" value="Znf_RING-CH"/>
</dbReference>
<keyword evidence="21" id="KW-1185">Reference proteome</keyword>
<keyword evidence="18" id="KW-0732">Signal</keyword>
<feature type="compositionally biased region" description="Polar residues" evidence="17">
    <location>
        <begin position="519"/>
        <end position="530"/>
    </location>
</feature>
<organism evidence="20 21">
    <name type="scientific">Humicola insolens</name>
    <name type="common">Soft-rot fungus</name>
    <dbReference type="NCBI Taxonomy" id="85995"/>
    <lineage>
        <taxon>Eukaryota</taxon>
        <taxon>Fungi</taxon>
        <taxon>Dikarya</taxon>
        <taxon>Ascomycota</taxon>
        <taxon>Pezizomycotina</taxon>
        <taxon>Sordariomycetes</taxon>
        <taxon>Sordariomycetidae</taxon>
        <taxon>Sordariales</taxon>
        <taxon>Chaetomiaceae</taxon>
        <taxon>Mycothermus</taxon>
    </lineage>
</organism>
<evidence type="ECO:0000256" key="15">
    <source>
        <dbReference type="ARBA" id="ARBA00045696"/>
    </source>
</evidence>
<keyword evidence="6" id="KW-0479">Metal-binding</keyword>
<dbReference type="Proteomes" id="UP001583172">
    <property type="component" value="Unassembled WGS sequence"/>
</dbReference>
<evidence type="ECO:0000313" key="20">
    <source>
        <dbReference type="EMBL" id="KAL1840347.1"/>
    </source>
</evidence>
<dbReference type="InterPro" id="IPR011990">
    <property type="entry name" value="TPR-like_helical_dom_sf"/>
</dbReference>
<feature type="compositionally biased region" description="Polar residues" evidence="17">
    <location>
        <begin position="338"/>
        <end position="355"/>
    </location>
</feature>
<keyword evidence="12" id="KW-0472">Membrane</keyword>
<sequence length="1577" mass="172795">MRPPRIAILVFFALTALLLIYRAVSSNRPSDASTIPPPSPVKKAGTSSTYSWTTPFSILFPPNAAISLTDDNTTFFPARPAAFGPPLPNEGLSGQLWVGSTFSDDVFHEGEGDGELGCSDIPGWTDERTGLGIKAVVHGMASTEPNPLVLSAKGPRSNPLDKDPALGRGSTTDKPSKTKSKVVDDGTDDHLFQGYQETSSSFSDRTAASEATHADIQSMQETAEIKGKIVLISRGGCGFLDKAKWAQRRGAIALIVGDNQKGGPLIQMFAKGNAENVTIPSVFTTRTTAHLLSSLSHPGSRIEGVSGATAEVLRKIQQQSAKPKGAKKPKKSILSARRTPTISDLDNANTQLKRSSPSKKSWKAWLLRWGDEGTSSDMHTRPLDDEIIELGRNRLVRTTKETGKNSAKTAGETPADDYASDSQAFTSGNGRTDRFGTSIKNPDKSASKSAKSKDDEKLTGGSTVPQMGTYEPAVAGDSAKGHGKSQDSPGSNRGLLSGILGGNKGSGDESKDRIHEAQDLSTSTSASTYTDPEEDHDEEVREGLWVTITPTGSASPFLDTLVILVISPLVTLSVVYALLILRVKIRMRRWRAPKSWKKYMGRQVECVVCLEEYVDGVSQVMSLPCGHEFHVECITPWLTTRRRTCPICKSDVVRSLARAGNSSEPTYEPFREDGDESNNESSDSFEDPRGFFSPNQVDDLERGPSFTRGSGHNWQAQASHNDAFFGPLASRLTRFTSGGSSSRSSRDRGNSASFRPSRGHLGHTMLRFLSPSKIALLAMIEFYIEGALGNDAMVPIIDFLTAHLLDSSVGSSLATPGDQWRRAESAIRLAASIQRFEEVLTPFPAVDRLPGRNLWDRLLEKLWAIDSLHALHEFFDELPSRCLARTKKELREMAERGEPPPPPQGVRLTVNSPFGSFVRKAHLEFAKLHFDHVAELWKAFVRYRQPTAAYWRRRNPNHGRLSFDAVLEVGEGEWGAKTNDVAVAAYGRMLLADDHDPAPPVSVDDVESLLEFQIEQVQRYGTRVPRNVRNHFRELIKNCRVTPNLAHYLNFTDSWRSGEFPSSFDELHRYFDYTMQSRDRLFYQYALLNLGIVQSDFGCHKEAVATMLEAIATAKENRDTACLNFALNWFFQLSLAHPHLVKSLEDSSMLGSGRELLAFLRTKAKETGMWILWSSALLSEAKLTLLKGDSISTAMDSMVRCYHVIAEKNVKSMIGPHHALSIELWDRLGVAAMSTMTNEIFLRCHARTSVYDDRLRLTCRIAGALASRGRYDEAFVRLEAIDPDTLRSARAEQYWRLCRAMVKLRRDLHHNNLDAADALLAQLLQHGPENIEPGIVLLVHLLHVEALTRRGDFAAALAKVDDLLSAAGSRATHASPAEKTTSTTSTTTPTGATADTHALVRLLLTKVHLLSATGRPERGFTLAMRAASLAWRARLLALLWQSCGALAGVLNSLGEFAAAERLLVAALPRCLESEVAQDAGVLFSHLADARVGLVGVMRKNRGKGGEVGVMLAKAHAALDKALECFAAVEETGKQCEMLAKKATLYRAEGDMVKAEQCAERYLAVWQEEVSVAGRGGG</sequence>
<comment type="subcellular location">
    <subcellularLocation>
        <location evidence="1">Membrane</location>
    </subcellularLocation>
</comment>
<feature type="region of interest" description="Disordered" evidence="17">
    <location>
        <begin position="398"/>
        <end position="539"/>
    </location>
</feature>
<keyword evidence="9" id="KW-0833">Ubl conjugation pathway</keyword>
<evidence type="ECO:0000256" key="11">
    <source>
        <dbReference type="ARBA" id="ARBA00022989"/>
    </source>
</evidence>
<evidence type="ECO:0000256" key="5">
    <source>
        <dbReference type="ARBA" id="ARBA00022692"/>
    </source>
</evidence>
<evidence type="ECO:0000256" key="16">
    <source>
        <dbReference type="PROSITE-ProRule" id="PRU00175"/>
    </source>
</evidence>
<feature type="region of interest" description="Disordered" evidence="17">
    <location>
        <begin position="659"/>
        <end position="713"/>
    </location>
</feature>
<evidence type="ECO:0000256" key="17">
    <source>
        <dbReference type="SAM" id="MobiDB-lite"/>
    </source>
</evidence>
<keyword evidence="10" id="KW-0862">Zinc</keyword>
<evidence type="ECO:0000256" key="3">
    <source>
        <dbReference type="ARBA" id="ARBA00016066"/>
    </source>
</evidence>
<comment type="function">
    <text evidence="15">Component of the anaphase promoting complex/cyclosome (APC/C), a cell cycle-regulated E3 ubiquitin ligase that controls progression through mitosis and the G1 phase of the cell cycle. The APC/C complex acts by mediating ubiquitination and subsequent degradation of target proteins: it mainly mediates the formation of 'Lys-11'-linked polyubiquitin chains and, to a lower extent, the formation of 'Lys-48'- and 'Lys-63'-linked polyubiquitin chains. The APC/C complex catalyzes assembly of branched 'Lys-11'-/'Lys-48'-linked branched ubiquitin chains on target proteins.</text>
</comment>
<feature type="domain" description="RING-type" evidence="19">
    <location>
        <begin position="606"/>
        <end position="649"/>
    </location>
</feature>
<dbReference type="EMBL" id="JAZGSY010000117">
    <property type="protein sequence ID" value="KAL1840347.1"/>
    <property type="molecule type" value="Genomic_DNA"/>
</dbReference>
<feature type="compositionally biased region" description="Low complexity" evidence="17">
    <location>
        <begin position="1380"/>
        <end position="1392"/>
    </location>
</feature>
<protein>
    <recommendedName>
        <fullName evidence="3">Anaphase-promoting complex subunit 5</fullName>
    </recommendedName>
    <alternativeName>
        <fullName evidence="14">Cyclosome subunit 5</fullName>
    </alternativeName>
</protein>
<feature type="signal peptide" evidence="18">
    <location>
        <begin position="1"/>
        <end position="26"/>
    </location>
</feature>
<dbReference type="InterPro" id="IPR001841">
    <property type="entry name" value="Znf_RING"/>
</dbReference>
<feature type="region of interest" description="Disordered" evidence="17">
    <location>
        <begin position="318"/>
        <end position="357"/>
    </location>
</feature>
<keyword evidence="7 16" id="KW-0863">Zinc-finger</keyword>
<comment type="caution">
    <text evidence="20">The sequence shown here is derived from an EMBL/GenBank/DDBJ whole genome shotgun (WGS) entry which is preliminary data.</text>
</comment>
<dbReference type="SUPFAM" id="SSF52025">
    <property type="entry name" value="PA domain"/>
    <property type="match status" value="1"/>
</dbReference>
<evidence type="ECO:0000256" key="7">
    <source>
        <dbReference type="ARBA" id="ARBA00022771"/>
    </source>
</evidence>
<dbReference type="Pfam" id="PF12862">
    <property type="entry name" value="ANAPC5"/>
    <property type="match status" value="1"/>
</dbReference>
<name>A0ABR3VFR5_HUMIN</name>
<feature type="region of interest" description="Disordered" evidence="17">
    <location>
        <begin position="145"/>
        <end position="190"/>
    </location>
</feature>
<evidence type="ECO:0000256" key="18">
    <source>
        <dbReference type="SAM" id="SignalP"/>
    </source>
</evidence>
<dbReference type="CDD" id="cd04813">
    <property type="entry name" value="PA_1"/>
    <property type="match status" value="1"/>
</dbReference>
<keyword evidence="13" id="KW-0131">Cell cycle</keyword>
<dbReference type="SMART" id="SM00744">
    <property type="entry name" value="RINGv"/>
    <property type="match status" value="1"/>
</dbReference>
<feature type="region of interest" description="Disordered" evidence="17">
    <location>
        <begin position="736"/>
        <end position="756"/>
    </location>
</feature>
<evidence type="ECO:0000256" key="1">
    <source>
        <dbReference type="ARBA" id="ARBA00004370"/>
    </source>
</evidence>
<feature type="compositionally biased region" description="Polar residues" evidence="17">
    <location>
        <begin position="420"/>
        <end position="430"/>
    </location>
</feature>
<keyword evidence="4" id="KW-0132">Cell division</keyword>
<dbReference type="SUPFAM" id="SSF48452">
    <property type="entry name" value="TPR-like"/>
    <property type="match status" value="1"/>
</dbReference>
<dbReference type="PANTHER" id="PTHR12830">
    <property type="entry name" value="ANAPHASE-PROMOTING COMPLEX SUBUNIT 5"/>
    <property type="match status" value="1"/>
</dbReference>
<accession>A0ABR3VFR5</accession>
<evidence type="ECO:0000313" key="21">
    <source>
        <dbReference type="Proteomes" id="UP001583172"/>
    </source>
</evidence>
<feature type="compositionally biased region" description="Basic and acidic residues" evidence="17">
    <location>
        <begin position="181"/>
        <end position="190"/>
    </location>
</feature>
<keyword evidence="5" id="KW-0812">Transmembrane</keyword>
<evidence type="ECO:0000256" key="13">
    <source>
        <dbReference type="ARBA" id="ARBA00023306"/>
    </source>
</evidence>
<dbReference type="Gene3D" id="3.30.40.10">
    <property type="entry name" value="Zinc/RING finger domain, C3HC4 (zinc finger)"/>
    <property type="match status" value="1"/>
</dbReference>
<dbReference type="Gene3D" id="1.25.40.10">
    <property type="entry name" value="Tetratricopeptide repeat domain"/>
    <property type="match status" value="1"/>
</dbReference>
<evidence type="ECO:0000256" key="14">
    <source>
        <dbReference type="ARBA" id="ARBA00031069"/>
    </source>
</evidence>
<evidence type="ECO:0000256" key="4">
    <source>
        <dbReference type="ARBA" id="ARBA00022618"/>
    </source>
</evidence>
<dbReference type="Pfam" id="PF13639">
    <property type="entry name" value="zf-RING_2"/>
    <property type="match status" value="1"/>
</dbReference>
<dbReference type="InterPro" id="IPR026000">
    <property type="entry name" value="Apc5_dom"/>
</dbReference>
<evidence type="ECO:0000256" key="6">
    <source>
        <dbReference type="ARBA" id="ARBA00022723"/>
    </source>
</evidence>
<dbReference type="Gene3D" id="3.50.30.30">
    <property type="match status" value="1"/>
</dbReference>
<keyword evidence="11" id="KW-1133">Transmembrane helix</keyword>
<keyword evidence="8" id="KW-0498">Mitosis</keyword>
<reference evidence="20 21" key="1">
    <citation type="journal article" date="2024" name="Commun. Biol.">
        <title>Comparative genomic analysis of thermophilic fungi reveals convergent evolutionary adaptations and gene losses.</title>
        <authorList>
            <person name="Steindorff A.S."/>
            <person name="Aguilar-Pontes M.V."/>
            <person name="Robinson A.J."/>
            <person name="Andreopoulos B."/>
            <person name="LaButti K."/>
            <person name="Kuo A."/>
            <person name="Mondo S."/>
            <person name="Riley R."/>
            <person name="Otillar R."/>
            <person name="Haridas S."/>
            <person name="Lipzen A."/>
            <person name="Grimwood J."/>
            <person name="Schmutz J."/>
            <person name="Clum A."/>
            <person name="Reid I.D."/>
            <person name="Moisan M.C."/>
            <person name="Butler G."/>
            <person name="Nguyen T.T.M."/>
            <person name="Dewar K."/>
            <person name="Conant G."/>
            <person name="Drula E."/>
            <person name="Henrissat B."/>
            <person name="Hansel C."/>
            <person name="Singer S."/>
            <person name="Hutchinson M.I."/>
            <person name="de Vries R.P."/>
            <person name="Natvig D.O."/>
            <person name="Powell A.J."/>
            <person name="Tsang A."/>
            <person name="Grigoriev I.V."/>
        </authorList>
    </citation>
    <scope>NUCLEOTIDE SEQUENCE [LARGE SCALE GENOMIC DNA]</scope>
    <source>
        <strain evidence="20 21">CBS 620.91</strain>
    </source>
</reference>
<evidence type="ECO:0000256" key="10">
    <source>
        <dbReference type="ARBA" id="ARBA00022833"/>
    </source>
</evidence>
<feature type="region of interest" description="Disordered" evidence="17">
    <location>
        <begin position="1371"/>
        <end position="1392"/>
    </location>
</feature>
<dbReference type="PANTHER" id="PTHR12830:SF9">
    <property type="entry name" value="ANAPHASE-PROMOTING COMPLEX SUBUNIT 5"/>
    <property type="match status" value="1"/>
</dbReference>
<dbReference type="PROSITE" id="PS50089">
    <property type="entry name" value="ZF_RING_2"/>
    <property type="match status" value="1"/>
</dbReference>
<feature type="chain" id="PRO_5047483386" description="Anaphase-promoting complex subunit 5" evidence="18">
    <location>
        <begin position="27"/>
        <end position="1577"/>
    </location>
</feature>
<dbReference type="SMART" id="SM00184">
    <property type="entry name" value="RING"/>
    <property type="match status" value="1"/>
</dbReference>
<evidence type="ECO:0000256" key="12">
    <source>
        <dbReference type="ARBA" id="ARBA00023136"/>
    </source>
</evidence>
<evidence type="ECO:0000259" key="19">
    <source>
        <dbReference type="PROSITE" id="PS50089"/>
    </source>
</evidence>
<feature type="compositionally biased region" description="Basic and acidic residues" evidence="17">
    <location>
        <begin position="441"/>
        <end position="458"/>
    </location>
</feature>
<evidence type="ECO:0000256" key="8">
    <source>
        <dbReference type="ARBA" id="ARBA00022776"/>
    </source>
</evidence>
<gene>
    <name evidence="20" type="ORF">VTJ49DRAFT_561</name>
</gene>
<proteinExistence type="inferred from homology"/>
<evidence type="ECO:0000256" key="2">
    <source>
        <dbReference type="ARBA" id="ARBA00007450"/>
    </source>
</evidence>
<dbReference type="InterPro" id="IPR003137">
    <property type="entry name" value="PA_domain"/>
</dbReference>
<dbReference type="InterPro" id="IPR013083">
    <property type="entry name" value="Znf_RING/FYVE/PHD"/>
</dbReference>
<dbReference type="CDD" id="cd16454">
    <property type="entry name" value="RING-H2_PA-TM-RING"/>
    <property type="match status" value="1"/>
</dbReference>
<dbReference type="Pfam" id="PF02225">
    <property type="entry name" value="PA"/>
    <property type="match status" value="1"/>
</dbReference>
<dbReference type="SUPFAM" id="SSF57850">
    <property type="entry name" value="RING/U-box"/>
    <property type="match status" value="1"/>
</dbReference>
<evidence type="ECO:0000256" key="9">
    <source>
        <dbReference type="ARBA" id="ARBA00022786"/>
    </source>
</evidence>
<dbReference type="InterPro" id="IPR046450">
    <property type="entry name" value="PA_dom_sf"/>
</dbReference>
<feature type="compositionally biased region" description="Basic and acidic residues" evidence="17">
    <location>
        <begin position="506"/>
        <end position="518"/>
    </location>
</feature>
<comment type="similarity">
    <text evidence="2">Belongs to the APC5 family.</text>
</comment>
<dbReference type="InterPro" id="IPR037679">
    <property type="entry name" value="Apc5"/>
</dbReference>